<dbReference type="Pfam" id="PF15960">
    <property type="entry name" value="DUF4763"/>
    <property type="match status" value="1"/>
</dbReference>
<organism evidence="2">
    <name type="scientific">Drosophila simulans</name>
    <name type="common">Fruit fly</name>
    <dbReference type="NCBI Taxonomy" id="7240"/>
    <lineage>
        <taxon>Eukaryota</taxon>
        <taxon>Metazoa</taxon>
        <taxon>Ecdysozoa</taxon>
        <taxon>Arthropoda</taxon>
        <taxon>Hexapoda</taxon>
        <taxon>Insecta</taxon>
        <taxon>Pterygota</taxon>
        <taxon>Neoptera</taxon>
        <taxon>Endopterygota</taxon>
        <taxon>Diptera</taxon>
        <taxon>Brachycera</taxon>
        <taxon>Muscomorpha</taxon>
        <taxon>Ephydroidea</taxon>
        <taxon>Drosophilidae</taxon>
        <taxon>Drosophila</taxon>
        <taxon>Sophophora</taxon>
    </lineage>
</organism>
<dbReference type="Bgee" id="FBgn0182048">
    <property type="expression patterns" value="Expressed in male reproductive system and 2 other cell types or tissues"/>
</dbReference>
<reference evidence="2" key="2">
    <citation type="submission" date="2014-06" db="EMBL/GenBank/DDBJ databases">
        <authorList>
            <person name="Hu T."/>
            <person name="Eisen M.B."/>
            <person name="Thornton K.R."/>
            <person name="Andolfatto P."/>
        </authorList>
    </citation>
    <scope>NUCLEOTIDE SEQUENCE</scope>
    <source>
        <strain evidence="2">W501</strain>
    </source>
</reference>
<dbReference type="OrthoDB" id="7864818at2759"/>
<feature type="region of interest" description="Disordered" evidence="1">
    <location>
        <begin position="1"/>
        <end position="38"/>
    </location>
</feature>
<evidence type="ECO:0000313" key="2">
    <source>
        <dbReference type="EMBL" id="KMY91918.1"/>
    </source>
</evidence>
<dbReference type="EMBL" id="CM002911">
    <property type="protein sequence ID" value="KMY91918.1"/>
    <property type="molecule type" value="Genomic_DNA"/>
</dbReference>
<protein>
    <submittedName>
        <fullName evidence="2">Uncharacterized protein</fullName>
    </submittedName>
</protein>
<sequence length="262" mass="30633">MSAWKIAPCRAPGLPKLDEQEESDLLSSGIDSSDAEEETDLDAAYDELEEMKQRLIALRNKIIITNPDACKDLKVRELWSTEGAELQELRDQKCQLICRLQEVTQHLKDSQNELKELEGWRCHLQSRIHQAKRQLSQFEDFKLKVIHQFGLCLERWENQKTCKVDYTTYRKEMEAHILHADNVRQSVVHQKCHKSYRRRIRVELMLIRVFLHNLFEAMVNDFKFFSRQMSINFSIGSIPATDPTAPETPNNTVSSSDQESRK</sequence>
<evidence type="ECO:0000256" key="1">
    <source>
        <dbReference type="SAM" id="MobiDB-lite"/>
    </source>
</evidence>
<accession>A0A0J9R785</accession>
<feature type="region of interest" description="Disordered" evidence="1">
    <location>
        <begin position="240"/>
        <end position="262"/>
    </location>
</feature>
<gene>
    <name evidence="2" type="primary">Dsim\GD10275</name>
    <name evidence="2" type="ORF">Dsimw501_GD10275</name>
</gene>
<dbReference type="KEGG" id="dsi:Dsimw501_GD10275"/>
<reference evidence="2" key="3">
    <citation type="submission" date="2015-04" db="EMBL/GenBank/DDBJ databases">
        <authorList>
            <consortium name="FlyBase"/>
        </authorList>
    </citation>
    <scope>NUCLEOTIDE SEQUENCE</scope>
    <source>
        <strain evidence="2">W501</strain>
    </source>
</reference>
<dbReference type="AlphaFoldDB" id="A0A0J9R785"/>
<name>A0A0J9R785_DROSI</name>
<dbReference type="Proteomes" id="UP000035880">
    <property type="component" value="Chromosome 2R"/>
</dbReference>
<proteinExistence type="predicted"/>
<dbReference type="InterPro" id="IPR031883">
    <property type="entry name" value="DUF4763"/>
</dbReference>
<feature type="compositionally biased region" description="Polar residues" evidence="1">
    <location>
        <begin position="247"/>
        <end position="262"/>
    </location>
</feature>
<reference evidence="2" key="1">
    <citation type="journal article" date="2013" name="Genome Res.">
        <title>A second-generation assembly of the Drosophila simulans genome provides new insights into patterns of lineage-specific divergence.</title>
        <authorList>
            <person name="Hu T.T."/>
            <person name="Eisen M.B."/>
            <person name="Thornton K.R."/>
            <person name="Andolfatto P."/>
        </authorList>
    </citation>
    <scope>NUCLEOTIDE SEQUENCE [LARGE SCALE GENOMIC DNA]</scope>
    <source>
        <strain evidence="2">W501</strain>
    </source>
</reference>